<sequence>MATFVVHIRYGEDRELLERVRPDHREYAKALADRGVLLAGGPFVDGDGAMLVYEVPDRAELDRVLAEDPYTKEGVLSETTVREWKAVTGSWLG</sequence>
<dbReference type="RefSeq" id="WP_092626726.1">
    <property type="nucleotide sequence ID" value="NZ_FNFM01000002.1"/>
</dbReference>
<dbReference type="Gene3D" id="3.30.70.1060">
    <property type="entry name" value="Dimeric alpha+beta barrel"/>
    <property type="match status" value="1"/>
</dbReference>
<dbReference type="SUPFAM" id="SSF54909">
    <property type="entry name" value="Dimeric alpha+beta barrel"/>
    <property type="match status" value="1"/>
</dbReference>
<evidence type="ECO:0000313" key="3">
    <source>
        <dbReference type="EMBL" id="SDJ87347.1"/>
    </source>
</evidence>
<evidence type="ECO:0000259" key="2">
    <source>
        <dbReference type="Pfam" id="PF03795"/>
    </source>
</evidence>
<organism evidence="3 4">
    <name type="scientific">Actinopolyspora mzabensis</name>
    <dbReference type="NCBI Taxonomy" id="995066"/>
    <lineage>
        <taxon>Bacteria</taxon>
        <taxon>Bacillati</taxon>
        <taxon>Actinomycetota</taxon>
        <taxon>Actinomycetes</taxon>
        <taxon>Actinopolysporales</taxon>
        <taxon>Actinopolysporaceae</taxon>
        <taxon>Actinopolyspora</taxon>
    </lineage>
</organism>
<proteinExistence type="inferred from homology"/>
<dbReference type="InterPro" id="IPR005545">
    <property type="entry name" value="YCII"/>
</dbReference>
<dbReference type="Pfam" id="PF03795">
    <property type="entry name" value="YCII"/>
    <property type="match status" value="1"/>
</dbReference>
<dbReference type="PANTHER" id="PTHR37828:SF1">
    <property type="entry name" value="YCII-RELATED DOMAIN-CONTAINING PROTEIN"/>
    <property type="match status" value="1"/>
</dbReference>
<dbReference type="EMBL" id="FNFM01000002">
    <property type="protein sequence ID" value="SDJ87347.1"/>
    <property type="molecule type" value="Genomic_DNA"/>
</dbReference>
<protein>
    <recommendedName>
        <fullName evidence="2">YCII-related domain-containing protein</fullName>
    </recommendedName>
</protein>
<name>A0A1G8XAE9_ACTMZ</name>
<dbReference type="OrthoDB" id="8968203at2"/>
<evidence type="ECO:0000313" key="4">
    <source>
        <dbReference type="Proteomes" id="UP000199213"/>
    </source>
</evidence>
<keyword evidence="4" id="KW-1185">Reference proteome</keyword>
<accession>A0A1G8XAE9</accession>
<gene>
    <name evidence="3" type="ORF">SAMN04487820_102468</name>
</gene>
<comment type="similarity">
    <text evidence="1">Belongs to the YciI family.</text>
</comment>
<dbReference type="PANTHER" id="PTHR37828">
    <property type="entry name" value="GSR2449 PROTEIN"/>
    <property type="match status" value="1"/>
</dbReference>
<evidence type="ECO:0000256" key="1">
    <source>
        <dbReference type="ARBA" id="ARBA00007689"/>
    </source>
</evidence>
<dbReference type="AlphaFoldDB" id="A0A1G8XAE9"/>
<dbReference type="Proteomes" id="UP000199213">
    <property type="component" value="Unassembled WGS sequence"/>
</dbReference>
<dbReference type="InterPro" id="IPR011008">
    <property type="entry name" value="Dimeric_a/b-barrel"/>
</dbReference>
<feature type="domain" description="YCII-related" evidence="2">
    <location>
        <begin position="4"/>
        <end position="85"/>
    </location>
</feature>
<reference evidence="4" key="1">
    <citation type="submission" date="2016-10" db="EMBL/GenBank/DDBJ databases">
        <authorList>
            <person name="Varghese N."/>
            <person name="Submissions S."/>
        </authorList>
    </citation>
    <scope>NUCLEOTIDE SEQUENCE [LARGE SCALE GENOMIC DNA]</scope>
    <source>
        <strain evidence="4">DSM 45460</strain>
    </source>
</reference>